<keyword evidence="2" id="KW-1185">Reference proteome</keyword>
<dbReference type="AlphaFoldDB" id="A0A1I5BXP9"/>
<gene>
    <name evidence="1" type="ORF">SAMN05421579_12267</name>
</gene>
<dbReference type="InterPro" id="IPR010272">
    <property type="entry name" value="T6SS_TssF"/>
</dbReference>
<dbReference type="PANTHER" id="PTHR35370">
    <property type="entry name" value="CYTOPLASMIC PROTEIN-RELATED-RELATED"/>
    <property type="match status" value="1"/>
</dbReference>
<protein>
    <submittedName>
        <fullName evidence="1">Type VI secretion system protein ImpG</fullName>
    </submittedName>
</protein>
<proteinExistence type="predicted"/>
<sequence length="196" mass="22026">MKNNKESLYLRERAYLRELAQRVAKDSPHLADFLIASHDPDITRLFEAFALLIANVRDKLEDELPEITHGILSRIWPLALCPLPPTTIVRFYPADGEHQGSTDIPVNTAVSAHHNGQLMTFKTRRTLHIEPLVVQQRTVKKTGTHSDIILTLRQTGTVSPVWQSGILTFFLGTDTEKAAQLSLWLDQHLCGVSLST</sequence>
<dbReference type="Proteomes" id="UP000199011">
    <property type="component" value="Unassembled WGS sequence"/>
</dbReference>
<dbReference type="PANTHER" id="PTHR35370:SF1">
    <property type="entry name" value="TYPE VI SECRETION SYSTEM COMPONENT TSSF1"/>
    <property type="match status" value="1"/>
</dbReference>
<accession>A0A1I5BXP9</accession>
<name>A0A1I5BXP9_9GAMM</name>
<reference evidence="2" key="1">
    <citation type="submission" date="2016-10" db="EMBL/GenBank/DDBJ databases">
        <authorList>
            <person name="Varghese N."/>
            <person name="Submissions S."/>
        </authorList>
    </citation>
    <scope>NUCLEOTIDE SEQUENCE [LARGE SCALE GENOMIC DNA]</scope>
    <source>
        <strain evidence="2">DSM 16522</strain>
    </source>
</reference>
<dbReference type="STRING" id="53341.SAMN05421579_12267"/>
<evidence type="ECO:0000313" key="1">
    <source>
        <dbReference type="EMBL" id="SFN79477.1"/>
    </source>
</evidence>
<dbReference type="Pfam" id="PF05947">
    <property type="entry name" value="T6SS_TssF"/>
    <property type="match status" value="1"/>
</dbReference>
<organism evidence="1 2">
    <name type="scientific">Xenorhabdus japonica</name>
    <dbReference type="NCBI Taxonomy" id="53341"/>
    <lineage>
        <taxon>Bacteria</taxon>
        <taxon>Pseudomonadati</taxon>
        <taxon>Pseudomonadota</taxon>
        <taxon>Gammaproteobacteria</taxon>
        <taxon>Enterobacterales</taxon>
        <taxon>Morganellaceae</taxon>
        <taxon>Xenorhabdus</taxon>
    </lineage>
</organism>
<dbReference type="EMBL" id="FOVO01000022">
    <property type="protein sequence ID" value="SFN79477.1"/>
    <property type="molecule type" value="Genomic_DNA"/>
</dbReference>
<evidence type="ECO:0000313" key="2">
    <source>
        <dbReference type="Proteomes" id="UP000199011"/>
    </source>
</evidence>